<feature type="coiled-coil region" evidence="15">
    <location>
        <begin position="69"/>
        <end position="96"/>
    </location>
</feature>
<keyword evidence="15" id="KW-0175">Coiled coil</keyword>
<feature type="binding site" evidence="14">
    <location>
        <position position="69"/>
    </location>
    <ligand>
        <name>Zn(2+)</name>
        <dbReference type="ChEBI" id="CHEBI:29105"/>
    </ligand>
</feature>
<dbReference type="AlphaFoldDB" id="A0AAN9Y247"/>
<dbReference type="FunFam" id="3.30.160.60:FF:000690">
    <property type="entry name" value="Zinc finger protein 354C"/>
    <property type="match status" value="1"/>
</dbReference>
<accession>A0AAN9Y247</accession>
<evidence type="ECO:0000313" key="19">
    <source>
        <dbReference type="EMBL" id="KAK7580315.1"/>
    </source>
</evidence>
<dbReference type="SUPFAM" id="SSF57667">
    <property type="entry name" value="beta-beta-alpha zinc fingers"/>
    <property type="match status" value="7"/>
</dbReference>
<dbReference type="InterPro" id="IPR050826">
    <property type="entry name" value="Krueppel_C2H2_ZnFinger"/>
</dbReference>
<dbReference type="GO" id="GO:0005634">
    <property type="term" value="C:nucleus"/>
    <property type="evidence" value="ECO:0007669"/>
    <property type="project" value="UniProtKB-SubCell"/>
</dbReference>
<dbReference type="GO" id="GO:0003677">
    <property type="term" value="F:DNA binding"/>
    <property type="evidence" value="ECO:0007669"/>
    <property type="project" value="UniProtKB-KW"/>
</dbReference>
<dbReference type="GO" id="GO:0040029">
    <property type="term" value="P:epigenetic regulation of gene expression"/>
    <property type="evidence" value="ECO:0007669"/>
    <property type="project" value="UniProtKB-ARBA"/>
</dbReference>
<proteinExistence type="inferred from homology"/>
<feature type="domain" description="C2H2-type" evidence="17">
    <location>
        <begin position="478"/>
        <end position="505"/>
    </location>
</feature>
<name>A0AAN9Y247_9HEMI</name>
<dbReference type="GO" id="GO:0008270">
    <property type="term" value="F:zinc ion binding"/>
    <property type="evidence" value="ECO:0007669"/>
    <property type="project" value="UniProtKB-UniRule"/>
</dbReference>
<evidence type="ECO:0000256" key="10">
    <source>
        <dbReference type="ARBA" id="ARBA00023125"/>
    </source>
</evidence>
<comment type="caution">
    <text evidence="19">The sequence shown here is derived from an EMBL/GenBank/DDBJ whole genome shotgun (WGS) entry which is preliminary data.</text>
</comment>
<feature type="compositionally biased region" description="Basic and acidic residues" evidence="16">
    <location>
        <begin position="145"/>
        <end position="155"/>
    </location>
</feature>
<dbReference type="PROSITE" id="PS00028">
    <property type="entry name" value="ZINC_FINGER_C2H2_1"/>
    <property type="match status" value="11"/>
</dbReference>
<dbReference type="Gene3D" id="3.30.160.60">
    <property type="entry name" value="Classic Zinc Finger"/>
    <property type="match status" value="11"/>
</dbReference>
<dbReference type="Pfam" id="PF00096">
    <property type="entry name" value="zf-C2H2"/>
    <property type="match status" value="6"/>
</dbReference>
<feature type="compositionally biased region" description="Acidic residues" evidence="16">
    <location>
        <begin position="227"/>
        <end position="244"/>
    </location>
</feature>
<feature type="domain" description="C2H2-type" evidence="17">
    <location>
        <begin position="450"/>
        <end position="477"/>
    </location>
</feature>
<reference evidence="19 20" key="1">
    <citation type="submission" date="2024-03" db="EMBL/GenBank/DDBJ databases">
        <title>Adaptation during the transition from Ophiocordyceps entomopathogen to insect associate is accompanied by gene loss and intensified selection.</title>
        <authorList>
            <person name="Ward C.M."/>
            <person name="Onetto C.A."/>
            <person name="Borneman A.R."/>
        </authorList>
    </citation>
    <scope>NUCLEOTIDE SEQUENCE [LARGE SCALE GENOMIC DNA]</scope>
    <source>
        <strain evidence="19">AWRI1</strain>
        <tissue evidence="19">Single Adult Female</tissue>
    </source>
</reference>
<feature type="domain" description="C2H2-type" evidence="17">
    <location>
        <begin position="334"/>
        <end position="361"/>
    </location>
</feature>
<dbReference type="InterPro" id="IPR036236">
    <property type="entry name" value="Znf_C2H2_sf"/>
</dbReference>
<evidence type="ECO:0000256" key="8">
    <source>
        <dbReference type="ARBA" id="ARBA00022843"/>
    </source>
</evidence>
<dbReference type="FunFam" id="3.30.160.60:FF:001442">
    <property type="entry name" value="zinc finger protein 696"/>
    <property type="match status" value="1"/>
</dbReference>
<gene>
    <name evidence="19" type="ORF">V9T40_000944</name>
</gene>
<feature type="domain" description="C2H2-type" evidence="17">
    <location>
        <begin position="534"/>
        <end position="562"/>
    </location>
</feature>
<dbReference type="InterPro" id="IPR012934">
    <property type="entry name" value="Znf_AD"/>
</dbReference>
<dbReference type="PROSITE" id="PS51915">
    <property type="entry name" value="ZAD"/>
    <property type="match status" value="1"/>
</dbReference>
<keyword evidence="4 14" id="KW-0479">Metal-binding</keyword>
<dbReference type="EMBL" id="JBBCAQ010000034">
    <property type="protein sequence ID" value="KAK7580315.1"/>
    <property type="molecule type" value="Genomic_DNA"/>
</dbReference>
<dbReference type="FunFam" id="3.30.160.60:FF:000425">
    <property type="entry name" value="PLAG1 like zinc finger 1"/>
    <property type="match status" value="1"/>
</dbReference>
<keyword evidence="8" id="KW-0832">Ubl conjugation</keyword>
<keyword evidence="10" id="KW-0238">DNA-binding</keyword>
<feature type="binding site" evidence="14">
    <location>
        <position position="14"/>
    </location>
    <ligand>
        <name>Zn(2+)</name>
        <dbReference type="ChEBI" id="CHEBI:29105"/>
    </ligand>
</feature>
<feature type="domain" description="C2H2-type" evidence="17">
    <location>
        <begin position="506"/>
        <end position="533"/>
    </location>
</feature>
<evidence type="ECO:0000313" key="20">
    <source>
        <dbReference type="Proteomes" id="UP001367676"/>
    </source>
</evidence>
<comment type="subcellular location">
    <subcellularLocation>
        <location evidence="1">Nucleus</location>
    </subcellularLocation>
</comment>
<feature type="domain" description="ZAD" evidence="18">
    <location>
        <begin position="12"/>
        <end position="93"/>
    </location>
</feature>
<keyword evidence="11" id="KW-0804">Transcription</keyword>
<evidence type="ECO:0000256" key="14">
    <source>
        <dbReference type="PROSITE-ProRule" id="PRU01263"/>
    </source>
</evidence>
<dbReference type="Proteomes" id="UP001367676">
    <property type="component" value="Unassembled WGS sequence"/>
</dbReference>
<evidence type="ECO:0000256" key="16">
    <source>
        <dbReference type="SAM" id="MobiDB-lite"/>
    </source>
</evidence>
<dbReference type="GO" id="GO:0006357">
    <property type="term" value="P:regulation of transcription by RNA polymerase II"/>
    <property type="evidence" value="ECO:0007669"/>
    <property type="project" value="UniProtKB-ARBA"/>
</dbReference>
<evidence type="ECO:0000256" key="1">
    <source>
        <dbReference type="ARBA" id="ARBA00004123"/>
    </source>
</evidence>
<evidence type="ECO:0000256" key="6">
    <source>
        <dbReference type="ARBA" id="ARBA00022771"/>
    </source>
</evidence>
<dbReference type="Pfam" id="PF13894">
    <property type="entry name" value="zf-C2H2_4"/>
    <property type="match status" value="1"/>
</dbReference>
<evidence type="ECO:0000256" key="5">
    <source>
        <dbReference type="ARBA" id="ARBA00022737"/>
    </source>
</evidence>
<dbReference type="InterPro" id="IPR013087">
    <property type="entry name" value="Znf_C2H2_type"/>
</dbReference>
<feature type="domain" description="C2H2-type" evidence="17">
    <location>
        <begin position="393"/>
        <end position="420"/>
    </location>
</feature>
<protein>
    <submittedName>
        <fullName evidence="19">Uncharacterized protein</fullName>
    </submittedName>
</protein>
<feature type="compositionally biased region" description="Basic residues" evidence="16">
    <location>
        <begin position="264"/>
        <end position="279"/>
    </location>
</feature>
<organism evidence="19 20">
    <name type="scientific">Parthenolecanium corni</name>
    <dbReference type="NCBI Taxonomy" id="536013"/>
    <lineage>
        <taxon>Eukaryota</taxon>
        <taxon>Metazoa</taxon>
        <taxon>Ecdysozoa</taxon>
        <taxon>Arthropoda</taxon>
        <taxon>Hexapoda</taxon>
        <taxon>Insecta</taxon>
        <taxon>Pterygota</taxon>
        <taxon>Neoptera</taxon>
        <taxon>Paraneoptera</taxon>
        <taxon>Hemiptera</taxon>
        <taxon>Sternorrhyncha</taxon>
        <taxon>Coccoidea</taxon>
        <taxon>Coccidae</taxon>
        <taxon>Parthenolecanium</taxon>
    </lineage>
</organism>
<keyword evidence="20" id="KW-1185">Reference proteome</keyword>
<evidence type="ECO:0000256" key="13">
    <source>
        <dbReference type="PROSITE-ProRule" id="PRU00042"/>
    </source>
</evidence>
<dbReference type="FunFam" id="3.30.160.60:FF:000787">
    <property type="entry name" value="Zinc finger protein 784"/>
    <property type="match status" value="1"/>
</dbReference>
<keyword evidence="6 13" id="KW-0863">Zinc-finger</keyword>
<evidence type="ECO:0000256" key="2">
    <source>
        <dbReference type="ARBA" id="ARBA00006991"/>
    </source>
</evidence>
<dbReference type="GO" id="GO:0003682">
    <property type="term" value="F:chromatin binding"/>
    <property type="evidence" value="ECO:0007669"/>
    <property type="project" value="UniProtKB-ARBA"/>
</dbReference>
<dbReference type="SMART" id="SM00355">
    <property type="entry name" value="ZnF_C2H2"/>
    <property type="match status" value="13"/>
</dbReference>
<feature type="domain" description="C2H2-type" evidence="17">
    <location>
        <begin position="421"/>
        <end position="448"/>
    </location>
</feature>
<feature type="region of interest" description="Disordered" evidence="16">
    <location>
        <begin position="112"/>
        <end position="279"/>
    </location>
</feature>
<dbReference type="PANTHER" id="PTHR24377">
    <property type="entry name" value="IP01015P-RELATED"/>
    <property type="match status" value="1"/>
</dbReference>
<feature type="domain" description="C2H2-type" evidence="17">
    <location>
        <begin position="563"/>
        <end position="591"/>
    </location>
</feature>
<feature type="compositionally biased region" description="Acidic residues" evidence="16">
    <location>
        <begin position="192"/>
        <end position="217"/>
    </location>
</feature>
<comment type="similarity">
    <text evidence="2">Belongs to the krueppel C2H2-type zinc-finger protein family.</text>
</comment>
<dbReference type="PROSITE" id="PS50157">
    <property type="entry name" value="ZINC_FINGER_C2H2_2"/>
    <property type="match status" value="12"/>
</dbReference>
<feature type="domain" description="C2H2-type" evidence="17">
    <location>
        <begin position="620"/>
        <end position="647"/>
    </location>
</feature>
<evidence type="ECO:0000256" key="3">
    <source>
        <dbReference type="ARBA" id="ARBA00022499"/>
    </source>
</evidence>
<keyword evidence="7 14" id="KW-0862">Zinc</keyword>
<feature type="domain" description="C2H2-type" evidence="17">
    <location>
        <begin position="592"/>
        <end position="619"/>
    </location>
</feature>
<sequence length="855" mass="96706">MTAGTETAANATVCLICDASMGVSTRKCCPIFEQRVSSSDRTLVTVINNVVGTTLKEEEVHSNVICKKCFKSCNEIDELEERLSELKQELSTSYQKTIKKLSNKGSDGEVIVENEVEKEVSSGDAESPKKRKRGRPSKNPTNAAPKKDDGTKDAGEANDAAGLIELLEDDSETITNTPNESAKGPENNEPSGENEVESMDDEIIEINGDEIMGDDEPTEKVLKIKVEDDEDDSQNNDSDDEKEDDAGAHLDENDEEYDGERASKYKNKKERKIKKASSAPKKFKKSKEVLIPQMVVSRDDGVYTCLLCSVDDKFQADVRGIAAHVKDKHDIRLYICDVCGVEFFKRSELSKHLDEHITNDDDTFECDVCHRTFNNFRLYRVHKKMHNSSQKNYTCELCGKRFGSRNLLEEHNNVHTGERPYCCAVCGKSFTSKYTLKSHEKTHEDRPRPYSCINCGKSFLTQQNLIHHERIHSGIKNYICQECGKSFNTARNLETHCVIHTGFKPFICRLCGKAFSRKPEIRDHERTHTGEKPYQCEFCGASFGQRSNLQSHKRSTHYDDKRYKCTDCGRAFKRRRLLDYHMKAAHTGERPYKCTICLATFIYPEHFKKHKLIHTGEKPYECEVCGKAFNSRDNRNAHRFVHSDKKPYECLVCGLGFMRKPLLYNHMNTAGHQNDTIVVNQPRLTADDVITNIGSSTATTAIPPQLEMTIITDEEGNQKLIPTNSLSQEVGGEQKLYLHEMKEHILIPDEQNPAQQANLHIVMDGQVEVQYASQQELGTLHHVQTANTIVPDDIQITADGNTVVVPSSDTNTITYSEPTTIKTDSGPIQIVQIRLQEDSEEHKQWINLLQAQHQA</sequence>
<evidence type="ECO:0000256" key="4">
    <source>
        <dbReference type="ARBA" id="ARBA00022723"/>
    </source>
</evidence>
<dbReference type="FunFam" id="3.30.160.60:FF:001289">
    <property type="entry name" value="Zinc finger protein 574"/>
    <property type="match status" value="1"/>
</dbReference>
<dbReference type="GO" id="GO:0000785">
    <property type="term" value="C:chromatin"/>
    <property type="evidence" value="ECO:0007669"/>
    <property type="project" value="UniProtKB-ARBA"/>
</dbReference>
<feature type="binding site" evidence="14">
    <location>
        <position position="66"/>
    </location>
    <ligand>
        <name>Zn(2+)</name>
        <dbReference type="ChEBI" id="CHEBI:29105"/>
    </ligand>
</feature>
<evidence type="ECO:0000259" key="17">
    <source>
        <dbReference type="PROSITE" id="PS50157"/>
    </source>
</evidence>
<keyword evidence="5" id="KW-0677">Repeat</keyword>
<keyword evidence="12" id="KW-0539">Nucleus</keyword>
<feature type="binding site" evidence="14">
    <location>
        <position position="17"/>
    </location>
    <ligand>
        <name>Zn(2+)</name>
        <dbReference type="ChEBI" id="CHEBI:29105"/>
    </ligand>
</feature>
<feature type="domain" description="C2H2-type" evidence="17">
    <location>
        <begin position="648"/>
        <end position="677"/>
    </location>
</feature>
<evidence type="ECO:0000259" key="18">
    <source>
        <dbReference type="PROSITE" id="PS51915"/>
    </source>
</evidence>
<dbReference type="FunFam" id="3.30.160.60:FF:000624">
    <property type="entry name" value="zinc finger protein 697"/>
    <property type="match status" value="1"/>
</dbReference>
<keyword evidence="9" id="KW-0805">Transcription regulation</keyword>
<keyword evidence="3" id="KW-1017">Isopeptide bond</keyword>
<evidence type="ECO:0000256" key="15">
    <source>
        <dbReference type="SAM" id="Coils"/>
    </source>
</evidence>
<evidence type="ECO:0000256" key="12">
    <source>
        <dbReference type="ARBA" id="ARBA00023242"/>
    </source>
</evidence>
<feature type="domain" description="C2H2-type" evidence="17">
    <location>
        <begin position="364"/>
        <end position="391"/>
    </location>
</feature>
<evidence type="ECO:0000256" key="9">
    <source>
        <dbReference type="ARBA" id="ARBA00023015"/>
    </source>
</evidence>
<evidence type="ECO:0000256" key="11">
    <source>
        <dbReference type="ARBA" id="ARBA00023163"/>
    </source>
</evidence>
<dbReference type="FunFam" id="3.30.160.60:FF:000012">
    <property type="entry name" value="RB-associated KRAB zinc finger protein-like"/>
    <property type="match status" value="1"/>
</dbReference>
<evidence type="ECO:0000256" key="7">
    <source>
        <dbReference type="ARBA" id="ARBA00022833"/>
    </source>
</evidence>
<dbReference type="FunFam" id="3.30.160.60:FF:001450">
    <property type="entry name" value="zinc finger protein 774"/>
    <property type="match status" value="1"/>
</dbReference>